<evidence type="ECO:0000256" key="6">
    <source>
        <dbReference type="ARBA" id="ARBA00022898"/>
    </source>
</evidence>
<evidence type="ECO:0000256" key="5">
    <source>
        <dbReference type="ARBA" id="ARBA00022723"/>
    </source>
</evidence>
<name>A0ABT4JZD6_9GAMM</name>
<comment type="catalytic activity">
    <reaction evidence="9">
        <text>(sulfur carrier)-H + L-cysteine = (sulfur carrier)-SH + L-alanine</text>
        <dbReference type="Rhea" id="RHEA:43892"/>
        <dbReference type="Rhea" id="RHEA-COMP:14737"/>
        <dbReference type="Rhea" id="RHEA-COMP:14739"/>
        <dbReference type="ChEBI" id="CHEBI:29917"/>
        <dbReference type="ChEBI" id="CHEBI:35235"/>
        <dbReference type="ChEBI" id="CHEBI:57972"/>
        <dbReference type="ChEBI" id="CHEBI:64428"/>
        <dbReference type="EC" id="2.8.1.7"/>
    </reaction>
</comment>
<keyword evidence="6" id="KW-0663">Pyridoxal phosphate</keyword>
<dbReference type="EMBL" id="JAPUBN010000024">
    <property type="protein sequence ID" value="MCZ2723596.1"/>
    <property type="molecule type" value="Genomic_DNA"/>
</dbReference>
<sequence>MIYLDSAASYPLLPEVKISLMKAFEECYANSASSHLLGTKALLETNMIREQLADMIGAYPSEIVFTSGATESNNIAFKSLLLSTSSKKKHVVISAMEHKCIFAICDFLKDQGFSISIVMPNKHGVIDASSVSDVLTEDTVLVSIMHVNNELGTVNPIAEIGKLCFKKGILFHSDAAQSFGKTSIHVDDMNVDLMSFSGHKIGGPKGIGAIYIRDLRKRDLVPVIHGAGQEQGVRGGTVATPLIIGFGVAMSTFHKSYQSFEKKMIRDYLVEQLSNAGVEFIINGSNTLAHIISLSLPKTNIGVLVRDNEQAFCLAQGSACSSKEIEASHVLMALGLSREEAEHTFRISFTNDIQKTDIDSLVASIKKAKK</sequence>
<evidence type="ECO:0000256" key="10">
    <source>
        <dbReference type="RuleBase" id="RU004504"/>
    </source>
</evidence>
<dbReference type="Gene3D" id="3.90.1150.10">
    <property type="entry name" value="Aspartate Aminotransferase, domain 1"/>
    <property type="match status" value="1"/>
</dbReference>
<dbReference type="InterPro" id="IPR020578">
    <property type="entry name" value="Aminotrans_V_PyrdxlP_BS"/>
</dbReference>
<keyword evidence="7" id="KW-0408">Iron</keyword>
<protein>
    <recommendedName>
        <fullName evidence="3">cysteine desulfurase</fullName>
        <ecNumber evidence="3">2.8.1.7</ecNumber>
    </recommendedName>
</protein>
<keyword evidence="4" id="KW-0808">Transferase</keyword>
<dbReference type="PIRSF" id="PIRSF005572">
    <property type="entry name" value="NifS"/>
    <property type="match status" value="1"/>
</dbReference>
<dbReference type="RefSeq" id="WP_269127734.1">
    <property type="nucleotide sequence ID" value="NZ_JAPUBN010000024.1"/>
</dbReference>
<comment type="cofactor">
    <cofactor evidence="1 10">
        <name>pyridoxal 5'-phosphate</name>
        <dbReference type="ChEBI" id="CHEBI:597326"/>
    </cofactor>
</comment>
<evidence type="ECO:0000313" key="13">
    <source>
        <dbReference type="Proteomes" id="UP001149719"/>
    </source>
</evidence>
<comment type="caution">
    <text evidence="12">The sequence shown here is derived from an EMBL/GenBank/DDBJ whole genome shotgun (WGS) entry which is preliminary data.</text>
</comment>
<dbReference type="PANTHER" id="PTHR11601">
    <property type="entry name" value="CYSTEINE DESULFURYLASE FAMILY MEMBER"/>
    <property type="match status" value="1"/>
</dbReference>
<proteinExistence type="inferred from homology"/>
<feature type="domain" description="Aminotransferase class V" evidence="11">
    <location>
        <begin position="2"/>
        <end position="361"/>
    </location>
</feature>
<evidence type="ECO:0000256" key="1">
    <source>
        <dbReference type="ARBA" id="ARBA00001933"/>
    </source>
</evidence>
<organism evidence="12 13">
    <name type="scientific">Marinomonas phaeophyticola</name>
    <dbReference type="NCBI Taxonomy" id="3004091"/>
    <lineage>
        <taxon>Bacteria</taxon>
        <taxon>Pseudomonadati</taxon>
        <taxon>Pseudomonadota</taxon>
        <taxon>Gammaproteobacteria</taxon>
        <taxon>Oceanospirillales</taxon>
        <taxon>Oceanospirillaceae</taxon>
        <taxon>Marinomonas</taxon>
    </lineage>
</organism>
<evidence type="ECO:0000256" key="9">
    <source>
        <dbReference type="ARBA" id="ARBA00050776"/>
    </source>
</evidence>
<keyword evidence="5" id="KW-0479">Metal-binding</keyword>
<evidence type="ECO:0000313" key="12">
    <source>
        <dbReference type="EMBL" id="MCZ2723596.1"/>
    </source>
</evidence>
<dbReference type="Gene3D" id="1.10.260.50">
    <property type="match status" value="1"/>
</dbReference>
<dbReference type="InterPro" id="IPR016454">
    <property type="entry name" value="Cysteine_dSase"/>
</dbReference>
<dbReference type="InterPro" id="IPR000192">
    <property type="entry name" value="Aminotrans_V_dom"/>
</dbReference>
<dbReference type="SUPFAM" id="SSF53383">
    <property type="entry name" value="PLP-dependent transferases"/>
    <property type="match status" value="1"/>
</dbReference>
<gene>
    <name evidence="12" type="ORF">O1D97_18765</name>
</gene>
<dbReference type="Pfam" id="PF00266">
    <property type="entry name" value="Aminotran_5"/>
    <property type="match status" value="1"/>
</dbReference>
<reference evidence="12" key="1">
    <citation type="submission" date="2022-12" db="EMBL/GenBank/DDBJ databases">
        <title>Marinomonas 15G1-11 sp. nov, isolated from marine algae.</title>
        <authorList>
            <person name="Butt M."/>
            <person name="Choi D.G."/>
            <person name="Kim J.M."/>
            <person name="Lee J.K."/>
            <person name="Baek J.H."/>
            <person name="Jeon C.O."/>
        </authorList>
    </citation>
    <scope>NUCLEOTIDE SEQUENCE</scope>
    <source>
        <strain evidence="12">15G1-11</strain>
    </source>
</reference>
<dbReference type="InterPro" id="IPR015422">
    <property type="entry name" value="PyrdxlP-dep_Trfase_small"/>
</dbReference>
<keyword evidence="8" id="KW-0411">Iron-sulfur</keyword>
<dbReference type="Proteomes" id="UP001149719">
    <property type="component" value="Unassembled WGS sequence"/>
</dbReference>
<keyword evidence="13" id="KW-1185">Reference proteome</keyword>
<dbReference type="Gene3D" id="3.40.640.10">
    <property type="entry name" value="Type I PLP-dependent aspartate aminotransferase-like (Major domain)"/>
    <property type="match status" value="1"/>
</dbReference>
<dbReference type="PANTHER" id="PTHR11601:SF34">
    <property type="entry name" value="CYSTEINE DESULFURASE"/>
    <property type="match status" value="1"/>
</dbReference>
<dbReference type="InterPro" id="IPR015421">
    <property type="entry name" value="PyrdxlP-dep_Trfase_major"/>
</dbReference>
<evidence type="ECO:0000256" key="4">
    <source>
        <dbReference type="ARBA" id="ARBA00022679"/>
    </source>
</evidence>
<evidence type="ECO:0000259" key="11">
    <source>
        <dbReference type="Pfam" id="PF00266"/>
    </source>
</evidence>
<evidence type="ECO:0000256" key="8">
    <source>
        <dbReference type="ARBA" id="ARBA00023014"/>
    </source>
</evidence>
<evidence type="ECO:0000256" key="3">
    <source>
        <dbReference type="ARBA" id="ARBA00012239"/>
    </source>
</evidence>
<dbReference type="InterPro" id="IPR015424">
    <property type="entry name" value="PyrdxlP-dep_Trfase"/>
</dbReference>
<evidence type="ECO:0000256" key="2">
    <source>
        <dbReference type="ARBA" id="ARBA00006490"/>
    </source>
</evidence>
<dbReference type="PROSITE" id="PS00595">
    <property type="entry name" value="AA_TRANSFER_CLASS_5"/>
    <property type="match status" value="1"/>
</dbReference>
<dbReference type="EC" id="2.8.1.7" evidence="3"/>
<comment type="similarity">
    <text evidence="2">Belongs to the class-V pyridoxal-phosphate-dependent aminotransferase family. NifS/IscS subfamily.</text>
</comment>
<accession>A0ABT4JZD6</accession>
<evidence type="ECO:0000256" key="7">
    <source>
        <dbReference type="ARBA" id="ARBA00023004"/>
    </source>
</evidence>